<name>A0A2I0ALK5_9ASPA</name>
<accession>A0A2I0ALK5</accession>
<dbReference type="Proteomes" id="UP000236161">
    <property type="component" value="Unassembled WGS sequence"/>
</dbReference>
<keyword evidence="3" id="KW-1185">Reference proteome</keyword>
<dbReference type="PANTHER" id="PTHR31071">
    <property type="entry name" value="GB|AAF24581.1"/>
    <property type="match status" value="1"/>
</dbReference>
<organism evidence="2 3">
    <name type="scientific">Apostasia shenzhenica</name>
    <dbReference type="NCBI Taxonomy" id="1088818"/>
    <lineage>
        <taxon>Eukaryota</taxon>
        <taxon>Viridiplantae</taxon>
        <taxon>Streptophyta</taxon>
        <taxon>Embryophyta</taxon>
        <taxon>Tracheophyta</taxon>
        <taxon>Spermatophyta</taxon>
        <taxon>Magnoliopsida</taxon>
        <taxon>Liliopsida</taxon>
        <taxon>Asparagales</taxon>
        <taxon>Orchidaceae</taxon>
        <taxon>Apostasioideae</taxon>
        <taxon>Apostasia</taxon>
    </lineage>
</organism>
<evidence type="ECO:0000313" key="2">
    <source>
        <dbReference type="EMBL" id="PKA56433.1"/>
    </source>
</evidence>
<dbReference type="OrthoDB" id="670909at2759"/>
<dbReference type="PANTHER" id="PTHR31071:SF9">
    <property type="entry name" value="INTRACELLULAR PROTEIN TRANSPORT PROTEIN USO1-RELATED"/>
    <property type="match status" value="1"/>
</dbReference>
<dbReference type="STRING" id="1088818.A0A2I0ALK5"/>
<reference evidence="2 3" key="1">
    <citation type="journal article" date="2017" name="Nature">
        <title>The Apostasia genome and the evolution of orchids.</title>
        <authorList>
            <person name="Zhang G.Q."/>
            <person name="Liu K.W."/>
            <person name="Li Z."/>
            <person name="Lohaus R."/>
            <person name="Hsiao Y.Y."/>
            <person name="Niu S.C."/>
            <person name="Wang J.Y."/>
            <person name="Lin Y.C."/>
            <person name="Xu Q."/>
            <person name="Chen L.J."/>
            <person name="Yoshida K."/>
            <person name="Fujiwara S."/>
            <person name="Wang Z.W."/>
            <person name="Zhang Y.Q."/>
            <person name="Mitsuda N."/>
            <person name="Wang M."/>
            <person name="Liu G.H."/>
            <person name="Pecoraro L."/>
            <person name="Huang H.X."/>
            <person name="Xiao X.J."/>
            <person name="Lin M."/>
            <person name="Wu X.Y."/>
            <person name="Wu W.L."/>
            <person name="Chen Y.Y."/>
            <person name="Chang S.B."/>
            <person name="Sakamoto S."/>
            <person name="Ohme-Takagi M."/>
            <person name="Yagi M."/>
            <person name="Zeng S.J."/>
            <person name="Shen C.Y."/>
            <person name="Yeh C.M."/>
            <person name="Luo Y.B."/>
            <person name="Tsai W.C."/>
            <person name="Van de Peer Y."/>
            <person name="Liu Z.J."/>
        </authorList>
    </citation>
    <scope>NUCLEOTIDE SEQUENCE [LARGE SCALE GENOMIC DNA]</scope>
    <source>
        <strain evidence="3">cv. Shenzhen</strain>
        <tissue evidence="2">Stem</tissue>
    </source>
</reference>
<feature type="coiled-coil region" evidence="1">
    <location>
        <begin position="223"/>
        <end position="264"/>
    </location>
</feature>
<proteinExistence type="predicted"/>
<evidence type="ECO:0000256" key="1">
    <source>
        <dbReference type="SAM" id="Coils"/>
    </source>
</evidence>
<dbReference type="EMBL" id="KZ451973">
    <property type="protein sequence ID" value="PKA56433.1"/>
    <property type="molecule type" value="Genomic_DNA"/>
</dbReference>
<dbReference type="AlphaFoldDB" id="A0A2I0ALK5"/>
<sequence>MMERESEKGLDGDDEQETLLGIKLREGLAAGKKAGPCTPSPAWKLEEAAVDLPRVSVVGGEGRQAAAASASRSRQSVSARKLCANLWELQDLLPAPEMSRRSRKPRRRVDGGGCDGDGGDLFPIGLSDRRTGALGKHVADSLIQFHRSNERKSHALQPLSPAAYSSSMEVTPYNPAFSSGGSSDLQMKIGKAGCSLKTSTELLKVLNRIWSLEEQNASNETLVNALKSELEHSRARLHELTQEKKAHQHEMDDLLNQVAEEKLTQKVKEQDKIKAAVQSIREELDGERRLRRRSESLHHKLGKELSETKAMLSKAFQNLDIKSESIGLLECLCDEFAKGICEYEKEMRDLKQRYPKDCMWKFDSSVLHISEAWLDERLQIDKVSIVDRMKDEIISFIQARQANIIDSGEQHHDHKLRRQSLESLHLNGTLSAPRDIEDDDSIASDLHCFELNMDKTKKMIPYRMTQHGEIYSTIDADHGEVSAIDKPKSSTFSGRSADLEITECSAKLPQGLKENTLKAKLLEARLEGRHARLKALKGLPVGASGQ</sequence>
<evidence type="ECO:0000313" key="3">
    <source>
        <dbReference type="Proteomes" id="UP000236161"/>
    </source>
</evidence>
<keyword evidence="1" id="KW-0175">Coiled coil</keyword>
<dbReference type="InterPro" id="IPR043424">
    <property type="entry name" value="BLT-like"/>
</dbReference>
<protein>
    <submittedName>
        <fullName evidence="2">Uncharacterized protein</fullName>
    </submittedName>
</protein>
<gene>
    <name evidence="2" type="ORF">AXF42_Ash014936</name>
</gene>